<keyword evidence="3" id="KW-0808">Transferase</keyword>
<dbReference type="GO" id="GO:0005524">
    <property type="term" value="F:ATP binding"/>
    <property type="evidence" value="ECO:0007669"/>
    <property type="project" value="UniProtKB-UniRule"/>
</dbReference>
<evidence type="ECO:0000256" key="7">
    <source>
        <dbReference type="ARBA" id="ARBA00023137"/>
    </source>
</evidence>
<dbReference type="InterPro" id="IPR020635">
    <property type="entry name" value="Tyr_kinase_cat_dom"/>
</dbReference>
<feature type="domain" description="SH2" evidence="13">
    <location>
        <begin position="232"/>
        <end position="340"/>
    </location>
</feature>
<evidence type="ECO:0000259" key="13">
    <source>
        <dbReference type="PROSITE" id="PS50001"/>
    </source>
</evidence>
<dbReference type="InterPro" id="IPR001245">
    <property type="entry name" value="Ser-Thr/Tyr_kinase_cat_dom"/>
</dbReference>
<dbReference type="InterPro" id="IPR050198">
    <property type="entry name" value="Non-receptor_tyrosine_kinases"/>
</dbReference>
<dbReference type="PROSITE" id="PS50001">
    <property type="entry name" value="SH2"/>
    <property type="match status" value="1"/>
</dbReference>
<dbReference type="PRINTS" id="PR00109">
    <property type="entry name" value="TYRKINASE"/>
</dbReference>
<dbReference type="InterPro" id="IPR008266">
    <property type="entry name" value="Tyr_kinase_AS"/>
</dbReference>
<dbReference type="PROSITE" id="PS00107">
    <property type="entry name" value="PROTEIN_KINASE_ATP"/>
    <property type="match status" value="1"/>
</dbReference>
<dbReference type="Proteomes" id="UP000008743">
    <property type="component" value="Unassembled WGS sequence"/>
</dbReference>
<organism evidence="16 17">
    <name type="scientific">Capsaspora owczarzaki (strain ATCC 30864)</name>
    <dbReference type="NCBI Taxonomy" id="595528"/>
    <lineage>
        <taxon>Eukaryota</taxon>
        <taxon>Filasterea</taxon>
        <taxon>Capsaspora</taxon>
    </lineage>
</organism>
<dbReference type="InterPro" id="IPR001452">
    <property type="entry name" value="SH3_domain"/>
</dbReference>
<dbReference type="SMART" id="SM00219">
    <property type="entry name" value="TyrKc"/>
    <property type="match status" value="1"/>
</dbReference>
<dbReference type="AlphaFoldDB" id="A0A0D2X0F5"/>
<dbReference type="InterPro" id="IPR036860">
    <property type="entry name" value="SH2_dom_sf"/>
</dbReference>
<dbReference type="EMBL" id="KE346360">
    <property type="protein sequence ID" value="KJE88969.1"/>
    <property type="molecule type" value="Genomic_DNA"/>
</dbReference>
<keyword evidence="17" id="KW-1185">Reference proteome</keyword>
<dbReference type="EC" id="2.7.10.2" evidence="1"/>
<evidence type="ECO:0000256" key="10">
    <source>
        <dbReference type="PROSITE-ProRule" id="PRU00192"/>
    </source>
</evidence>
<evidence type="ECO:0000313" key="16">
    <source>
        <dbReference type="EMBL" id="KJE88969.1"/>
    </source>
</evidence>
<dbReference type="PROSITE" id="PS00109">
    <property type="entry name" value="PROTEIN_KINASE_TYR"/>
    <property type="match status" value="1"/>
</dbReference>
<keyword evidence="5 16" id="KW-0418">Kinase</keyword>
<protein>
    <recommendedName>
        <fullName evidence="1">non-specific protein-tyrosine kinase</fullName>
        <ecNumber evidence="1">2.7.10.2</ecNumber>
    </recommendedName>
</protein>
<keyword evidence="4 11" id="KW-0547">Nucleotide-binding</keyword>
<gene>
    <name evidence="16" type="ORF">CAOG_000534</name>
</gene>
<feature type="domain" description="SH3" evidence="14">
    <location>
        <begin position="136"/>
        <end position="216"/>
    </location>
</feature>
<dbReference type="STRING" id="595528.A0A0D2X0F5"/>
<dbReference type="SMART" id="SM00326">
    <property type="entry name" value="SH3"/>
    <property type="match status" value="1"/>
</dbReference>
<dbReference type="SUPFAM" id="SSF56112">
    <property type="entry name" value="Protein kinase-like (PK-like)"/>
    <property type="match status" value="1"/>
</dbReference>
<evidence type="ECO:0000256" key="9">
    <source>
        <dbReference type="PROSITE-ProRule" id="PRU00191"/>
    </source>
</evidence>
<feature type="region of interest" description="Disordered" evidence="12">
    <location>
        <begin position="1"/>
        <end position="71"/>
    </location>
</feature>
<accession>A0A0D2X0F5</accession>
<dbReference type="SUPFAM" id="SSF55550">
    <property type="entry name" value="SH2 domain"/>
    <property type="match status" value="1"/>
</dbReference>
<evidence type="ECO:0000256" key="6">
    <source>
        <dbReference type="ARBA" id="ARBA00022840"/>
    </source>
</evidence>
<evidence type="ECO:0000256" key="3">
    <source>
        <dbReference type="ARBA" id="ARBA00022679"/>
    </source>
</evidence>
<dbReference type="PROSITE" id="PS50002">
    <property type="entry name" value="SH3"/>
    <property type="match status" value="1"/>
</dbReference>
<evidence type="ECO:0000256" key="4">
    <source>
        <dbReference type="ARBA" id="ARBA00022741"/>
    </source>
</evidence>
<evidence type="ECO:0000313" key="17">
    <source>
        <dbReference type="Proteomes" id="UP000008743"/>
    </source>
</evidence>
<evidence type="ECO:0000259" key="15">
    <source>
        <dbReference type="PROSITE" id="PS50011"/>
    </source>
</evidence>
<reference evidence="17" key="1">
    <citation type="submission" date="2011-02" db="EMBL/GenBank/DDBJ databases">
        <title>The Genome Sequence of Capsaspora owczarzaki ATCC 30864.</title>
        <authorList>
            <person name="Russ C."/>
            <person name="Cuomo C."/>
            <person name="Burger G."/>
            <person name="Gray M.W."/>
            <person name="Holland P.W.H."/>
            <person name="King N."/>
            <person name="Lang F.B.F."/>
            <person name="Roger A.J."/>
            <person name="Ruiz-Trillo I."/>
            <person name="Young S.K."/>
            <person name="Zeng Q."/>
            <person name="Gargeya S."/>
            <person name="Alvarado L."/>
            <person name="Berlin A."/>
            <person name="Chapman S.B."/>
            <person name="Chen Z."/>
            <person name="Freedman E."/>
            <person name="Gellesch M."/>
            <person name="Goldberg J."/>
            <person name="Griggs A."/>
            <person name="Gujja S."/>
            <person name="Heilman E."/>
            <person name="Heiman D."/>
            <person name="Howarth C."/>
            <person name="Mehta T."/>
            <person name="Neiman D."/>
            <person name="Pearson M."/>
            <person name="Roberts A."/>
            <person name="Saif S."/>
            <person name="Shea T."/>
            <person name="Shenoy N."/>
            <person name="Sisk P."/>
            <person name="Stolte C."/>
            <person name="Sykes S."/>
            <person name="White J."/>
            <person name="Yandava C."/>
            <person name="Haas B."/>
            <person name="Nusbaum C."/>
            <person name="Birren B."/>
        </authorList>
    </citation>
    <scope>NUCLEOTIDE SEQUENCE</scope>
    <source>
        <strain evidence="17">ATCC 30864</strain>
    </source>
</reference>
<dbReference type="PANTHER" id="PTHR24418">
    <property type="entry name" value="TYROSINE-PROTEIN KINASE"/>
    <property type="match status" value="1"/>
</dbReference>
<name>A0A0D2X0F5_CAPO3</name>
<sequence>MSLRAAGPPPPVPAGSARPSAQLAYDAPIEPETIEPETIEQEEEEDELPGHRYAVRSPSGPAPRPAPKRVSAGYSAANTYRRPQHLIDAATNPANAAADADAASAAAAPGVVLENGVFKGLESDAERWMRAVAPKTLYLNATGLYAHKAASPDELSIVAHESLYFLDSAVVVASSSSRQSWVADEPGTIDPNWRKVRNAAGQAGWVPSTHVRRVDGNAALEKGLLEGCECEWFHDQLSSAATAVQPLRSREAGSFFVYRSPRDHFSCHLVLVDSFGSIHELVIERNSNGQYFLQGPNIALPVADASENNAERYYFDSVIDFVAYHHEQRGALAVPLKHIYSKYESKLSRYHSAFVSQDWEVPSSTITFGKALGAGQFGEVCLGTFTDQIVAVKTHKGHSMRSLSEFFGEAYLMSKLEHPNLLALIGVCTTESPFAIIVEYMPIGSVQDYIRSRGRASLHHTDLLNISVQIADGMTYLSSMGVVHRDLAARNILLGEKNKVKISDFGLAVQLTSEEYVAPDGSKFPTKWTAPEALAYNVFSVKSDVWSYGVCLWEIYSFGRTPYHRTPNTDLLQELQSGLRLETPPECPSELNILMNSCWDIAPNYRPSFDEILTVLQALIVV</sequence>
<evidence type="ECO:0000256" key="5">
    <source>
        <dbReference type="ARBA" id="ARBA00022777"/>
    </source>
</evidence>
<feature type="compositionally biased region" description="Acidic residues" evidence="12">
    <location>
        <begin position="32"/>
        <end position="47"/>
    </location>
</feature>
<dbReference type="PROSITE" id="PS50011">
    <property type="entry name" value="PROTEIN_KINASE_DOM"/>
    <property type="match status" value="1"/>
</dbReference>
<dbReference type="Gene3D" id="3.30.505.10">
    <property type="entry name" value="SH2 domain"/>
    <property type="match status" value="1"/>
</dbReference>
<dbReference type="InParanoid" id="A0A0D2X0F5"/>
<dbReference type="OrthoDB" id="4062651at2759"/>
<evidence type="ECO:0000256" key="1">
    <source>
        <dbReference type="ARBA" id="ARBA00011903"/>
    </source>
</evidence>
<keyword evidence="6 11" id="KW-0067">ATP-binding</keyword>
<evidence type="ECO:0000256" key="11">
    <source>
        <dbReference type="PROSITE-ProRule" id="PRU10141"/>
    </source>
</evidence>
<dbReference type="PhylomeDB" id="A0A0D2X0F5"/>
<comment type="catalytic activity">
    <reaction evidence="8">
        <text>L-tyrosyl-[protein] + ATP = O-phospho-L-tyrosyl-[protein] + ADP + H(+)</text>
        <dbReference type="Rhea" id="RHEA:10596"/>
        <dbReference type="Rhea" id="RHEA-COMP:10136"/>
        <dbReference type="Rhea" id="RHEA-COMP:20101"/>
        <dbReference type="ChEBI" id="CHEBI:15378"/>
        <dbReference type="ChEBI" id="CHEBI:30616"/>
        <dbReference type="ChEBI" id="CHEBI:46858"/>
        <dbReference type="ChEBI" id="CHEBI:61978"/>
        <dbReference type="ChEBI" id="CHEBI:456216"/>
        <dbReference type="EC" id="2.7.10.2"/>
    </reaction>
</comment>
<dbReference type="FunFam" id="1.10.510.10:FF:000554">
    <property type="entry name" value="Predicted protein"/>
    <property type="match status" value="1"/>
</dbReference>
<dbReference type="GO" id="GO:0004715">
    <property type="term" value="F:non-membrane spanning protein tyrosine kinase activity"/>
    <property type="evidence" value="ECO:0007669"/>
    <property type="project" value="UniProtKB-EC"/>
</dbReference>
<dbReference type="RefSeq" id="XP_004365405.1">
    <property type="nucleotide sequence ID" value="XM_004365348.2"/>
</dbReference>
<feature type="binding site" evidence="11">
    <location>
        <position position="393"/>
    </location>
    <ligand>
        <name>ATP</name>
        <dbReference type="ChEBI" id="CHEBI:30616"/>
    </ligand>
</feature>
<keyword evidence="7" id="KW-0829">Tyrosine-protein kinase</keyword>
<dbReference type="eggNOG" id="KOG4278">
    <property type="taxonomic scope" value="Eukaryota"/>
</dbReference>
<dbReference type="CDD" id="cd00192">
    <property type="entry name" value="PTKc"/>
    <property type="match status" value="1"/>
</dbReference>
<dbReference type="InterPro" id="IPR017441">
    <property type="entry name" value="Protein_kinase_ATP_BS"/>
</dbReference>
<dbReference type="Gene3D" id="1.10.510.10">
    <property type="entry name" value="Transferase(Phosphotransferase) domain 1"/>
    <property type="match status" value="1"/>
</dbReference>
<evidence type="ECO:0000259" key="14">
    <source>
        <dbReference type="PROSITE" id="PS50002"/>
    </source>
</evidence>
<dbReference type="InterPro" id="IPR036028">
    <property type="entry name" value="SH3-like_dom_sf"/>
</dbReference>
<keyword evidence="9" id="KW-0727">SH2 domain</keyword>
<keyword evidence="2 10" id="KW-0728">SH3 domain</keyword>
<dbReference type="InterPro" id="IPR011009">
    <property type="entry name" value="Kinase-like_dom_sf"/>
</dbReference>
<evidence type="ECO:0000256" key="12">
    <source>
        <dbReference type="SAM" id="MobiDB-lite"/>
    </source>
</evidence>
<dbReference type="Gene3D" id="2.30.30.40">
    <property type="entry name" value="SH3 Domains"/>
    <property type="match status" value="1"/>
</dbReference>
<proteinExistence type="predicted"/>
<evidence type="ECO:0000256" key="8">
    <source>
        <dbReference type="ARBA" id="ARBA00051245"/>
    </source>
</evidence>
<feature type="domain" description="Protein kinase" evidence="15">
    <location>
        <begin position="366"/>
        <end position="620"/>
    </location>
</feature>
<evidence type="ECO:0000256" key="2">
    <source>
        <dbReference type="ARBA" id="ARBA00022443"/>
    </source>
</evidence>
<dbReference type="Pfam" id="PF07714">
    <property type="entry name" value="PK_Tyr_Ser-Thr"/>
    <property type="match status" value="1"/>
</dbReference>
<dbReference type="InterPro" id="IPR000980">
    <property type="entry name" value="SH2"/>
</dbReference>
<dbReference type="SUPFAM" id="SSF50044">
    <property type="entry name" value="SH3-domain"/>
    <property type="match status" value="1"/>
</dbReference>
<dbReference type="InterPro" id="IPR000719">
    <property type="entry name" value="Prot_kinase_dom"/>
</dbReference>